<protein>
    <submittedName>
        <fullName evidence="2">Uncharacterized protein</fullName>
    </submittedName>
</protein>
<dbReference type="AlphaFoldDB" id="A0A1Z1MEG1"/>
<sequence length="43" mass="5240">MFFLLKIKFEYYIFVKKTKIFNDFSVIIKINFTGFIILICIII</sequence>
<gene>
    <name evidence="2" type="primary">orf43b</name>
</gene>
<evidence type="ECO:0000313" key="2">
    <source>
        <dbReference type="EMBL" id="ARW64242.1"/>
    </source>
</evidence>
<dbReference type="EMBL" id="MF101431">
    <property type="protein sequence ID" value="ARW64242.1"/>
    <property type="molecule type" value="Genomic_DNA"/>
</dbReference>
<keyword evidence="1" id="KW-0472">Membrane</keyword>
<keyword evidence="1" id="KW-0812">Transmembrane</keyword>
<keyword evidence="1" id="KW-1133">Transmembrane helix</keyword>
<accession>A0A1Z1MEG1</accession>
<keyword evidence="2" id="KW-0934">Plastid</keyword>
<feature type="transmembrane region" description="Helical" evidence="1">
    <location>
        <begin position="20"/>
        <end position="42"/>
    </location>
</feature>
<geneLocation type="chloroplast" evidence="2"/>
<name>A0A1Z1MEG1_9FLOR</name>
<proteinExistence type="predicted"/>
<evidence type="ECO:0000256" key="1">
    <source>
        <dbReference type="SAM" id="Phobius"/>
    </source>
</evidence>
<reference evidence="2" key="1">
    <citation type="journal article" date="2017" name="J. Phycol.">
        <title>Analysis of chloroplast genomes and a supermatrix inform reclassification of the Rhodomelaceae (Rhodophyta).</title>
        <authorList>
            <person name="Diaz-Tapia P."/>
            <person name="Maggs C.A."/>
            <person name="West J.A."/>
            <person name="Verbruggen H."/>
        </authorList>
    </citation>
    <scope>NUCLEOTIDE SEQUENCE</scope>
    <source>
        <strain evidence="2">PD745</strain>
    </source>
</reference>
<keyword evidence="2" id="KW-0150">Chloroplast</keyword>
<organism evidence="2">
    <name type="scientific">Chondria sp.</name>
    <name type="common">in: red algae</name>
    <dbReference type="NCBI Taxonomy" id="1982705"/>
    <lineage>
        <taxon>Eukaryota</taxon>
        <taxon>Rhodophyta</taxon>
        <taxon>Florideophyceae</taxon>
        <taxon>Rhodymeniophycidae</taxon>
        <taxon>Ceramiales</taxon>
        <taxon>Rhodomelaceae</taxon>
        <taxon>Chondrieae</taxon>
        <taxon>Chondria</taxon>
    </lineage>
</organism>